<evidence type="ECO:0000256" key="3">
    <source>
        <dbReference type="ARBA" id="ARBA00022853"/>
    </source>
</evidence>
<dbReference type="GO" id="GO:0005634">
    <property type="term" value="C:nucleus"/>
    <property type="evidence" value="ECO:0007669"/>
    <property type="project" value="UniProtKB-SubCell"/>
</dbReference>
<keyword evidence="8" id="KW-1185">Reference proteome</keyword>
<dbReference type="EMBL" id="JAAALK010000284">
    <property type="protein sequence ID" value="KAG8068057.1"/>
    <property type="molecule type" value="Genomic_DNA"/>
</dbReference>
<evidence type="ECO:0000256" key="2">
    <source>
        <dbReference type="ARBA" id="ARBA00007117"/>
    </source>
</evidence>
<name>A0A8J5VQZ4_ZIZPA</name>
<proteinExistence type="inferred from homology"/>
<dbReference type="EMBL" id="JAAALK010000284">
    <property type="protein sequence ID" value="KAG8068056.1"/>
    <property type="molecule type" value="Genomic_DNA"/>
</dbReference>
<dbReference type="EMBL" id="JAAALK010000284">
    <property type="protein sequence ID" value="KAG8068058.1"/>
    <property type="molecule type" value="Genomic_DNA"/>
</dbReference>
<dbReference type="OrthoDB" id="1911236at2759"/>
<dbReference type="AlphaFoldDB" id="A0A8J5VQZ4"/>
<sequence length="136" mass="15563">MCRWCSWRWASTSAPHTAVLVLRAPSRRTPRRFRGDGGGRRRGAAGGDLRPVAAVLRLVPSQVPALPRGQSQVEMELRVLQALEFYPPSMLKGIHRHFVVLYALMEYLEKSLIRQFSADEVLQLLHRFFNLEKLVI</sequence>
<evidence type="ECO:0000313" key="8">
    <source>
        <dbReference type="Proteomes" id="UP000729402"/>
    </source>
</evidence>
<reference evidence="7" key="1">
    <citation type="journal article" date="2021" name="bioRxiv">
        <title>Whole Genome Assembly and Annotation of Northern Wild Rice, Zizania palustris L., Supports a Whole Genome Duplication in the Zizania Genus.</title>
        <authorList>
            <person name="Haas M."/>
            <person name="Kono T."/>
            <person name="Macchietto M."/>
            <person name="Millas R."/>
            <person name="McGilp L."/>
            <person name="Shao M."/>
            <person name="Duquette J."/>
            <person name="Hirsch C.N."/>
            <person name="Kimball J."/>
        </authorList>
    </citation>
    <scope>NUCLEOTIDE SEQUENCE</scope>
    <source>
        <tissue evidence="7">Fresh leaf tissue</tissue>
    </source>
</reference>
<dbReference type="PANTHER" id="PTHR13581:SF5">
    <property type="entry name" value="MRG_MORF4L-BINDING PROTEIN"/>
    <property type="match status" value="1"/>
</dbReference>
<keyword evidence="5" id="KW-0804">Transcription</keyword>
<reference evidence="7" key="2">
    <citation type="submission" date="2021-02" db="EMBL/GenBank/DDBJ databases">
        <authorList>
            <person name="Kimball J.A."/>
            <person name="Haas M.W."/>
            <person name="Macchietto M."/>
            <person name="Kono T."/>
            <person name="Duquette J."/>
            <person name="Shao M."/>
        </authorList>
    </citation>
    <scope>NUCLEOTIDE SEQUENCE</scope>
    <source>
        <tissue evidence="7">Fresh leaf tissue</tissue>
    </source>
</reference>
<evidence type="ECO:0000256" key="1">
    <source>
        <dbReference type="ARBA" id="ARBA00004123"/>
    </source>
</evidence>
<accession>A0A8J5VQZ4</accession>
<comment type="subcellular location">
    <subcellularLocation>
        <location evidence="1">Nucleus</location>
    </subcellularLocation>
</comment>
<dbReference type="InterPro" id="IPR012423">
    <property type="entry name" value="Eaf7/MRGBP"/>
</dbReference>
<dbReference type="PANTHER" id="PTHR13581">
    <property type="entry name" value="MRG-BINDING PROTEIN"/>
    <property type="match status" value="1"/>
</dbReference>
<gene>
    <name evidence="7" type="ORF">GUJ93_ZPchr0005g14693</name>
</gene>
<comment type="similarity">
    <text evidence="2">Belongs to the EAF7 family.</text>
</comment>
<protein>
    <submittedName>
        <fullName evidence="7">Uncharacterized protein</fullName>
    </submittedName>
</protein>
<dbReference type="GO" id="GO:0006325">
    <property type="term" value="P:chromatin organization"/>
    <property type="evidence" value="ECO:0007669"/>
    <property type="project" value="UniProtKB-KW"/>
</dbReference>
<dbReference type="GO" id="GO:0035267">
    <property type="term" value="C:NuA4 histone acetyltransferase complex"/>
    <property type="evidence" value="ECO:0007669"/>
    <property type="project" value="TreeGrafter"/>
</dbReference>
<organism evidence="7 8">
    <name type="scientific">Zizania palustris</name>
    <name type="common">Northern wild rice</name>
    <dbReference type="NCBI Taxonomy" id="103762"/>
    <lineage>
        <taxon>Eukaryota</taxon>
        <taxon>Viridiplantae</taxon>
        <taxon>Streptophyta</taxon>
        <taxon>Embryophyta</taxon>
        <taxon>Tracheophyta</taxon>
        <taxon>Spermatophyta</taxon>
        <taxon>Magnoliopsida</taxon>
        <taxon>Liliopsida</taxon>
        <taxon>Poales</taxon>
        <taxon>Poaceae</taxon>
        <taxon>BOP clade</taxon>
        <taxon>Oryzoideae</taxon>
        <taxon>Oryzeae</taxon>
        <taxon>Zizaniinae</taxon>
        <taxon>Zizania</taxon>
    </lineage>
</organism>
<keyword evidence="6" id="KW-0539">Nucleus</keyword>
<comment type="caution">
    <text evidence="7">The sequence shown here is derived from an EMBL/GenBank/DDBJ whole genome shotgun (WGS) entry which is preliminary data.</text>
</comment>
<evidence type="ECO:0000256" key="4">
    <source>
        <dbReference type="ARBA" id="ARBA00023015"/>
    </source>
</evidence>
<keyword evidence="4" id="KW-0805">Transcription regulation</keyword>
<keyword evidence="3" id="KW-0156">Chromatin regulator</keyword>
<evidence type="ECO:0000313" key="7">
    <source>
        <dbReference type="EMBL" id="KAG8068056.1"/>
    </source>
</evidence>
<evidence type="ECO:0000256" key="5">
    <source>
        <dbReference type="ARBA" id="ARBA00023163"/>
    </source>
</evidence>
<dbReference type="GO" id="GO:0006357">
    <property type="term" value="P:regulation of transcription by RNA polymerase II"/>
    <property type="evidence" value="ECO:0007669"/>
    <property type="project" value="TreeGrafter"/>
</dbReference>
<dbReference type="Proteomes" id="UP000729402">
    <property type="component" value="Unassembled WGS sequence"/>
</dbReference>
<evidence type="ECO:0000256" key="6">
    <source>
        <dbReference type="ARBA" id="ARBA00023242"/>
    </source>
</evidence>